<gene>
    <name evidence="2" type="ORF">CDV31_014836</name>
</gene>
<feature type="region of interest" description="Disordered" evidence="1">
    <location>
        <begin position="29"/>
        <end position="49"/>
    </location>
</feature>
<dbReference type="Proteomes" id="UP000288429">
    <property type="component" value="Unassembled WGS sequence"/>
</dbReference>
<evidence type="ECO:0000256" key="1">
    <source>
        <dbReference type="SAM" id="MobiDB-lite"/>
    </source>
</evidence>
<comment type="caution">
    <text evidence="2">The sequence shown here is derived from an EMBL/GenBank/DDBJ whole genome shotgun (WGS) entry which is preliminary data.</text>
</comment>
<evidence type="ECO:0000313" key="2">
    <source>
        <dbReference type="EMBL" id="RSL93179.1"/>
    </source>
</evidence>
<proteinExistence type="predicted"/>
<dbReference type="EMBL" id="NIZV01000355">
    <property type="protein sequence ID" value="RSL93179.1"/>
    <property type="molecule type" value="Genomic_DNA"/>
</dbReference>
<organism evidence="2 3">
    <name type="scientific">Fusarium ambrosium</name>
    <dbReference type="NCBI Taxonomy" id="131363"/>
    <lineage>
        <taxon>Eukaryota</taxon>
        <taxon>Fungi</taxon>
        <taxon>Dikarya</taxon>
        <taxon>Ascomycota</taxon>
        <taxon>Pezizomycotina</taxon>
        <taxon>Sordariomycetes</taxon>
        <taxon>Hypocreomycetidae</taxon>
        <taxon>Hypocreales</taxon>
        <taxon>Nectriaceae</taxon>
        <taxon>Fusarium</taxon>
        <taxon>Fusarium solani species complex</taxon>
    </lineage>
</organism>
<reference evidence="2 3" key="1">
    <citation type="submission" date="2017-06" db="EMBL/GenBank/DDBJ databases">
        <title>Cmopartive genomic analysis of Ambrosia Fusariam Clade fungi.</title>
        <authorList>
            <person name="Stajich J.E."/>
            <person name="Carrillo J."/>
            <person name="Kijimoto T."/>
            <person name="Eskalen A."/>
            <person name="O'Donnell K."/>
            <person name="Kasson M."/>
        </authorList>
    </citation>
    <scope>NUCLEOTIDE SEQUENCE [LARGE SCALE GENOMIC DNA]</scope>
    <source>
        <strain evidence="2 3">NRRL 20438</strain>
    </source>
</reference>
<accession>A0A428STN4</accession>
<sequence length="87" mass="9550">MCQLNSTKCDSCEQTLAYHKTFCRRMAAPTAGGGRRDGVDGYVGGTTAPARPIQRLRRIQDGESEFESGSKRDPTRSIFDGIIAMSY</sequence>
<name>A0A428STN4_9HYPO</name>
<evidence type="ECO:0000313" key="3">
    <source>
        <dbReference type="Proteomes" id="UP000288429"/>
    </source>
</evidence>
<protein>
    <submittedName>
        <fullName evidence="2">Uncharacterized protein</fullName>
    </submittedName>
</protein>
<keyword evidence="3" id="KW-1185">Reference proteome</keyword>
<dbReference type="AlphaFoldDB" id="A0A428STN4"/>